<protein>
    <recommendedName>
        <fullName evidence="10">Prolamin-like domain-containing protein</fullName>
    </recommendedName>
</protein>
<dbReference type="GO" id="GO:0009567">
    <property type="term" value="P:double fertilization forming a zygote and endosperm"/>
    <property type="evidence" value="ECO:0007669"/>
    <property type="project" value="InterPro"/>
</dbReference>
<keyword evidence="6" id="KW-0968">Cytoplasmic vesicle</keyword>
<gene>
    <name evidence="11" type="ORF">FSB_LOCUS53475</name>
</gene>
<dbReference type="GO" id="GO:2000008">
    <property type="term" value="P:regulation of protein localization to cell surface"/>
    <property type="evidence" value="ECO:0007669"/>
    <property type="project" value="UniProtKB-ARBA"/>
</dbReference>
<keyword evidence="5" id="KW-0278">Fertilization</keyword>
<organism evidence="11">
    <name type="scientific">Fagus sylvatica</name>
    <name type="common">Beechnut</name>
    <dbReference type="NCBI Taxonomy" id="28930"/>
    <lineage>
        <taxon>Eukaryota</taxon>
        <taxon>Viridiplantae</taxon>
        <taxon>Streptophyta</taxon>
        <taxon>Embryophyta</taxon>
        <taxon>Tracheophyta</taxon>
        <taxon>Spermatophyta</taxon>
        <taxon>Magnoliopsida</taxon>
        <taxon>eudicotyledons</taxon>
        <taxon>Gunneridae</taxon>
        <taxon>Pentapetalae</taxon>
        <taxon>rosids</taxon>
        <taxon>fabids</taxon>
        <taxon>Fagales</taxon>
        <taxon>Fagaceae</taxon>
        <taxon>Fagus</taxon>
    </lineage>
</organism>
<evidence type="ECO:0000259" key="10">
    <source>
        <dbReference type="Pfam" id="PF05617"/>
    </source>
</evidence>
<evidence type="ECO:0000256" key="7">
    <source>
        <dbReference type="ARBA" id="ARBA00034457"/>
    </source>
</evidence>
<dbReference type="AlphaFoldDB" id="A0A2N9INC8"/>
<evidence type="ECO:0000256" key="1">
    <source>
        <dbReference type="ARBA" id="ARBA00004541"/>
    </source>
</evidence>
<evidence type="ECO:0000256" key="8">
    <source>
        <dbReference type="ARBA" id="ARBA00034484"/>
    </source>
</evidence>
<evidence type="ECO:0000256" key="3">
    <source>
        <dbReference type="ARBA" id="ARBA00022525"/>
    </source>
</evidence>
<comment type="subcellular location">
    <subcellularLocation>
        <location evidence="1">Cytoplasmic vesicle</location>
    </subcellularLocation>
    <subcellularLocation>
        <location evidence="2">Secreted</location>
    </subcellularLocation>
</comment>
<evidence type="ECO:0000256" key="5">
    <source>
        <dbReference type="ARBA" id="ARBA00023279"/>
    </source>
</evidence>
<dbReference type="EMBL" id="OIVN01006124">
    <property type="protein sequence ID" value="SPD25593.1"/>
    <property type="molecule type" value="Genomic_DNA"/>
</dbReference>
<evidence type="ECO:0000256" key="4">
    <source>
        <dbReference type="ARBA" id="ARBA00022729"/>
    </source>
</evidence>
<reference evidence="11" key="1">
    <citation type="submission" date="2018-02" db="EMBL/GenBank/DDBJ databases">
        <authorList>
            <person name="Cohen D.B."/>
            <person name="Kent A.D."/>
        </authorList>
    </citation>
    <scope>NUCLEOTIDE SEQUENCE</scope>
</reference>
<proteinExistence type="inferred from homology"/>
<feature type="domain" description="Prolamin-like" evidence="10">
    <location>
        <begin position="71"/>
        <end position="121"/>
    </location>
</feature>
<accession>A0A2N9INC8</accession>
<keyword evidence="4" id="KW-0732">Signal</keyword>
<dbReference type="GO" id="GO:0005576">
    <property type="term" value="C:extracellular region"/>
    <property type="evidence" value="ECO:0007669"/>
    <property type="project" value="UniProtKB-SubCell"/>
</dbReference>
<feature type="region of interest" description="Disordered" evidence="9">
    <location>
        <begin position="21"/>
        <end position="51"/>
    </location>
</feature>
<dbReference type="PANTHER" id="PTHR35293:SF9">
    <property type="entry name" value="EGG CELL-SECRETED PROTEIN 1.4-LIKE"/>
    <property type="match status" value="1"/>
</dbReference>
<evidence type="ECO:0000256" key="9">
    <source>
        <dbReference type="SAM" id="MobiDB-lite"/>
    </source>
</evidence>
<name>A0A2N9INC8_FAGSY</name>
<evidence type="ECO:0000256" key="2">
    <source>
        <dbReference type="ARBA" id="ARBA00004613"/>
    </source>
</evidence>
<evidence type="ECO:0000256" key="6">
    <source>
        <dbReference type="ARBA" id="ARBA00023329"/>
    </source>
</evidence>
<sequence>MLREEQCEEGAEAYKRDLREGVSHGARSIPRQCNSKKPRSHARIQPSSNASKHWRACQLLECTPGAKLLSNEIISFIINRQSELNHCCCRVIATTSLTCWPSILTSFGFTPTQGAMLQGHCQGASGSTVPSGGSLVLQ</sequence>
<dbReference type="Pfam" id="PF05617">
    <property type="entry name" value="Prolamin_like"/>
    <property type="match status" value="1"/>
</dbReference>
<comment type="similarity">
    <text evidence="8">Belongs to the plant egg cell-secreted peptide family.</text>
</comment>
<keyword evidence="3" id="KW-0964">Secreted</keyword>
<evidence type="ECO:0000313" key="11">
    <source>
        <dbReference type="EMBL" id="SPD25593.1"/>
    </source>
</evidence>
<comment type="function">
    <text evidence="7">Involved in the regulation of gamete interactions during the double fertilization and to prevent multiple-pollen tube attraction; mediates the redistribution of the gamete fusogen HAP2/GCS1 to the cell surface after secretion upon sperm arrival.</text>
</comment>
<dbReference type="GO" id="GO:0031410">
    <property type="term" value="C:cytoplasmic vesicle"/>
    <property type="evidence" value="ECO:0007669"/>
    <property type="project" value="UniProtKB-SubCell"/>
</dbReference>
<dbReference type="InterPro" id="IPR044711">
    <property type="entry name" value="EC11-15"/>
</dbReference>
<dbReference type="GO" id="GO:0080155">
    <property type="term" value="P:regulation of double fertilization forming a zygote and endosperm"/>
    <property type="evidence" value="ECO:0007669"/>
    <property type="project" value="UniProtKB-ARBA"/>
</dbReference>
<dbReference type="PANTHER" id="PTHR35293">
    <property type="entry name" value="EGG CELL-SECRETED PROTEIN 1.5"/>
    <property type="match status" value="1"/>
</dbReference>
<dbReference type="InterPro" id="IPR008502">
    <property type="entry name" value="Prolamin-like"/>
</dbReference>